<proteinExistence type="predicted"/>
<dbReference type="Proteomes" id="UP000187412">
    <property type="component" value="Unassembled WGS sequence"/>
</dbReference>
<protein>
    <submittedName>
        <fullName evidence="1">Uncharacterized protein</fullName>
    </submittedName>
</protein>
<evidence type="ECO:0000313" key="1">
    <source>
        <dbReference type="EMBL" id="OMD48016.1"/>
    </source>
</evidence>
<sequence length="78" mass="8893">MKTWQKETRWSQGLFYRHVSGVSRTLEIVDIGKATINYLVNSGSSCFDIYDVEDVEIDGLMFICLKVNPVLPQPTLII</sequence>
<gene>
    <name evidence="1" type="ORF">BSK56_11930</name>
</gene>
<keyword evidence="2" id="KW-1185">Reference proteome</keyword>
<evidence type="ECO:0000313" key="2">
    <source>
        <dbReference type="Proteomes" id="UP000187412"/>
    </source>
</evidence>
<name>A0ABX3HEM7_PAEBO</name>
<accession>A0ABX3HEM7</accession>
<comment type="caution">
    <text evidence="1">The sequence shown here is derived from an EMBL/GenBank/DDBJ whole genome shotgun (WGS) entry which is preliminary data.</text>
</comment>
<dbReference type="EMBL" id="MPTB01000013">
    <property type="protein sequence ID" value="OMD48016.1"/>
    <property type="molecule type" value="Genomic_DNA"/>
</dbReference>
<organism evidence="1 2">
    <name type="scientific">Paenibacillus borealis</name>
    <dbReference type="NCBI Taxonomy" id="160799"/>
    <lineage>
        <taxon>Bacteria</taxon>
        <taxon>Bacillati</taxon>
        <taxon>Bacillota</taxon>
        <taxon>Bacilli</taxon>
        <taxon>Bacillales</taxon>
        <taxon>Paenibacillaceae</taxon>
        <taxon>Paenibacillus</taxon>
    </lineage>
</organism>
<reference evidence="1 2" key="1">
    <citation type="submission" date="2016-10" db="EMBL/GenBank/DDBJ databases">
        <title>Paenibacillus species isolates.</title>
        <authorList>
            <person name="Beno S.M."/>
        </authorList>
    </citation>
    <scope>NUCLEOTIDE SEQUENCE [LARGE SCALE GENOMIC DNA]</scope>
    <source>
        <strain evidence="1 2">FSL H7-0744</strain>
    </source>
</reference>